<evidence type="ECO:0000313" key="2">
    <source>
        <dbReference type="EMBL" id="KAK9013385.1"/>
    </source>
</evidence>
<accession>A0ABR2RKJ0</accession>
<dbReference type="PANTHER" id="PTHR48248">
    <property type="entry name" value="UVR DOMAIN-CONTAINING PROTEIN"/>
    <property type="match status" value="1"/>
</dbReference>
<evidence type="ECO:0000313" key="3">
    <source>
        <dbReference type="Proteomes" id="UP001396334"/>
    </source>
</evidence>
<dbReference type="Proteomes" id="UP001396334">
    <property type="component" value="Unassembled WGS sequence"/>
</dbReference>
<keyword evidence="3" id="KW-1185">Reference proteome</keyword>
<keyword evidence="1" id="KW-0175">Coiled coil</keyword>
<evidence type="ECO:0000256" key="1">
    <source>
        <dbReference type="SAM" id="Coils"/>
    </source>
</evidence>
<dbReference type="PANTHER" id="PTHR48248:SF4">
    <property type="match status" value="1"/>
</dbReference>
<reference evidence="2 3" key="1">
    <citation type="journal article" date="2024" name="G3 (Bethesda)">
        <title>Genome assembly of Hibiscus sabdariffa L. provides insights into metabolisms of medicinal natural products.</title>
        <authorList>
            <person name="Kim T."/>
        </authorList>
    </citation>
    <scope>NUCLEOTIDE SEQUENCE [LARGE SCALE GENOMIC DNA]</scope>
    <source>
        <strain evidence="2">TK-2024</strain>
        <tissue evidence="2">Old leaves</tissue>
    </source>
</reference>
<proteinExistence type="predicted"/>
<dbReference type="EMBL" id="JBBPBN010000022">
    <property type="protein sequence ID" value="KAK9013385.1"/>
    <property type="molecule type" value="Genomic_DNA"/>
</dbReference>
<organism evidence="2 3">
    <name type="scientific">Hibiscus sabdariffa</name>
    <name type="common">roselle</name>
    <dbReference type="NCBI Taxonomy" id="183260"/>
    <lineage>
        <taxon>Eukaryota</taxon>
        <taxon>Viridiplantae</taxon>
        <taxon>Streptophyta</taxon>
        <taxon>Embryophyta</taxon>
        <taxon>Tracheophyta</taxon>
        <taxon>Spermatophyta</taxon>
        <taxon>Magnoliopsida</taxon>
        <taxon>eudicotyledons</taxon>
        <taxon>Gunneridae</taxon>
        <taxon>Pentapetalae</taxon>
        <taxon>rosids</taxon>
        <taxon>malvids</taxon>
        <taxon>Malvales</taxon>
        <taxon>Malvaceae</taxon>
        <taxon>Malvoideae</taxon>
        <taxon>Hibiscus</taxon>
    </lineage>
</organism>
<protein>
    <submittedName>
        <fullName evidence="2">Uncharacterized protein</fullName>
    </submittedName>
</protein>
<gene>
    <name evidence="2" type="ORF">V6N11_041395</name>
</gene>
<feature type="coiled-coil region" evidence="1">
    <location>
        <begin position="118"/>
        <end position="166"/>
    </location>
</feature>
<name>A0ABR2RKJ0_9ROSI</name>
<sequence length="221" mass="25417">METKEEAEGKEDNPPSPLWELNNTMVPHPSLPLLSSLFFTFTVDFLNPSAKLVTISSIKNQVSATFSNQDRYSVVHAWKLELQPPSLQRLYYPMAPRKIDQVGSKSQTEKKLRVRVEAKRVKAEMGKVREQQECLKDKQRKLITRFDEIAKQCDELKQETEMIEKQSAITRAKLVLMFRILKARESGDSVQAANLTRLLREIVAMEKENAIVEEAKDEEDP</sequence>
<comment type="caution">
    <text evidence="2">The sequence shown here is derived from an EMBL/GenBank/DDBJ whole genome shotgun (WGS) entry which is preliminary data.</text>
</comment>